<sequence>MLGMTMVTVALADLTRAFGASVTTVQWVSTAYLLAIAMVILATGRLVERFGARALWMFALSAFLIGSALCGAAWSVGSLIAFRAVQGIAGGMIVPLSMMILTQAGGQQSASQRVTHFPGGVAATARLDPAPHAPSARFRGRAALALDDGACPAEAVLRGPKGLPRPWQEYAGRLMPW</sequence>
<feature type="transmembrane region" description="Helical" evidence="7">
    <location>
        <begin position="29"/>
        <end position="47"/>
    </location>
</feature>
<evidence type="ECO:0000256" key="6">
    <source>
        <dbReference type="ARBA" id="ARBA00023251"/>
    </source>
</evidence>
<keyword evidence="5 7" id="KW-0472">Membrane</keyword>
<dbReference type="SUPFAM" id="SSF103473">
    <property type="entry name" value="MFS general substrate transporter"/>
    <property type="match status" value="1"/>
</dbReference>
<evidence type="ECO:0000256" key="5">
    <source>
        <dbReference type="ARBA" id="ARBA00023136"/>
    </source>
</evidence>
<gene>
    <name evidence="9" type="ORF">EYS09_20635</name>
</gene>
<evidence type="ECO:0000313" key="10">
    <source>
        <dbReference type="Proteomes" id="UP000292452"/>
    </source>
</evidence>
<protein>
    <submittedName>
        <fullName evidence="9">MFS transporter</fullName>
    </submittedName>
</protein>
<feature type="transmembrane region" description="Helical" evidence="7">
    <location>
        <begin position="80"/>
        <end position="101"/>
    </location>
</feature>
<evidence type="ECO:0000256" key="1">
    <source>
        <dbReference type="ARBA" id="ARBA00004651"/>
    </source>
</evidence>
<dbReference type="GO" id="GO:0005886">
    <property type="term" value="C:plasma membrane"/>
    <property type="evidence" value="ECO:0007669"/>
    <property type="project" value="UniProtKB-SubCell"/>
</dbReference>
<dbReference type="PROSITE" id="PS50850">
    <property type="entry name" value="MFS"/>
    <property type="match status" value="1"/>
</dbReference>
<reference evidence="9 10" key="1">
    <citation type="submission" date="2019-02" db="EMBL/GenBank/DDBJ databases">
        <title>Draft Genome Sequence of Streptomyces sp. AM-2504, identified by 16S rRNA comparative analysis as a Streptomyces Kasugaensis strain.</title>
        <authorList>
            <person name="Napolioni V."/>
            <person name="Giuliodori A.M."/>
            <person name="Spurio R."/>
            <person name="Fabbretti A."/>
        </authorList>
    </citation>
    <scope>NUCLEOTIDE SEQUENCE [LARGE SCALE GENOMIC DNA]</scope>
    <source>
        <strain evidence="9 10">AM-2504</strain>
    </source>
</reference>
<dbReference type="Proteomes" id="UP000292452">
    <property type="component" value="Unassembled WGS sequence"/>
</dbReference>
<keyword evidence="3 7" id="KW-0812">Transmembrane</keyword>
<evidence type="ECO:0000256" key="4">
    <source>
        <dbReference type="ARBA" id="ARBA00022989"/>
    </source>
</evidence>
<feature type="transmembrane region" description="Helical" evidence="7">
    <location>
        <begin position="54"/>
        <end position="74"/>
    </location>
</feature>
<dbReference type="GO" id="GO:0022857">
    <property type="term" value="F:transmembrane transporter activity"/>
    <property type="evidence" value="ECO:0007669"/>
    <property type="project" value="InterPro"/>
</dbReference>
<dbReference type="PANTHER" id="PTHR42718:SF9">
    <property type="entry name" value="MAJOR FACILITATOR SUPERFAMILY MULTIDRUG TRANSPORTER MFSC"/>
    <property type="match status" value="1"/>
</dbReference>
<dbReference type="GO" id="GO:0046677">
    <property type="term" value="P:response to antibiotic"/>
    <property type="evidence" value="ECO:0007669"/>
    <property type="project" value="UniProtKB-KW"/>
</dbReference>
<dbReference type="AlphaFoldDB" id="A0A4Q9HUF9"/>
<keyword evidence="6" id="KW-0046">Antibiotic resistance</keyword>
<evidence type="ECO:0000256" key="3">
    <source>
        <dbReference type="ARBA" id="ARBA00022692"/>
    </source>
</evidence>
<keyword evidence="4 7" id="KW-1133">Transmembrane helix</keyword>
<accession>A0A4Q9HUF9</accession>
<dbReference type="InterPro" id="IPR036259">
    <property type="entry name" value="MFS_trans_sf"/>
</dbReference>
<evidence type="ECO:0000313" key="9">
    <source>
        <dbReference type="EMBL" id="TBO57840.1"/>
    </source>
</evidence>
<comment type="caution">
    <text evidence="9">The sequence shown here is derived from an EMBL/GenBank/DDBJ whole genome shotgun (WGS) entry which is preliminary data.</text>
</comment>
<comment type="subcellular location">
    <subcellularLocation>
        <location evidence="1">Cell membrane</location>
        <topology evidence="1">Multi-pass membrane protein</topology>
    </subcellularLocation>
</comment>
<dbReference type="InterPro" id="IPR020846">
    <property type="entry name" value="MFS_dom"/>
</dbReference>
<dbReference type="Pfam" id="PF07690">
    <property type="entry name" value="MFS_1"/>
    <property type="match status" value="1"/>
</dbReference>
<dbReference type="Gene3D" id="1.20.1720.10">
    <property type="entry name" value="Multidrug resistance protein D"/>
    <property type="match status" value="1"/>
</dbReference>
<dbReference type="InterPro" id="IPR011701">
    <property type="entry name" value="MFS"/>
</dbReference>
<evidence type="ECO:0000259" key="8">
    <source>
        <dbReference type="PROSITE" id="PS50850"/>
    </source>
</evidence>
<dbReference type="PANTHER" id="PTHR42718">
    <property type="entry name" value="MAJOR FACILITATOR SUPERFAMILY MULTIDRUG TRANSPORTER MFSC"/>
    <property type="match status" value="1"/>
</dbReference>
<keyword evidence="10" id="KW-1185">Reference proteome</keyword>
<name>A0A4Q9HUF9_STRKA</name>
<keyword evidence="2" id="KW-0813">Transport</keyword>
<organism evidence="9 10">
    <name type="scientific">Streptomyces kasugaensis</name>
    <dbReference type="NCBI Taxonomy" id="1946"/>
    <lineage>
        <taxon>Bacteria</taxon>
        <taxon>Bacillati</taxon>
        <taxon>Actinomycetota</taxon>
        <taxon>Actinomycetes</taxon>
        <taxon>Kitasatosporales</taxon>
        <taxon>Streptomycetaceae</taxon>
        <taxon>Streptomyces</taxon>
    </lineage>
</organism>
<dbReference type="EMBL" id="SIXH01000188">
    <property type="protein sequence ID" value="TBO57840.1"/>
    <property type="molecule type" value="Genomic_DNA"/>
</dbReference>
<proteinExistence type="predicted"/>
<evidence type="ECO:0000256" key="2">
    <source>
        <dbReference type="ARBA" id="ARBA00022448"/>
    </source>
</evidence>
<evidence type="ECO:0000256" key="7">
    <source>
        <dbReference type="SAM" id="Phobius"/>
    </source>
</evidence>
<feature type="domain" description="Major facilitator superfamily (MFS) profile" evidence="8">
    <location>
        <begin position="1"/>
        <end position="177"/>
    </location>
</feature>